<gene>
    <name evidence="3" type="ORF">OEA41_007715</name>
</gene>
<evidence type="ECO:0000313" key="4">
    <source>
        <dbReference type="Proteomes" id="UP001276659"/>
    </source>
</evidence>
<dbReference type="InterPro" id="IPR029058">
    <property type="entry name" value="AB_hydrolase_fold"/>
</dbReference>
<protein>
    <recommendedName>
        <fullName evidence="2">Serine aminopeptidase S33 domain-containing protein</fullName>
    </recommendedName>
</protein>
<dbReference type="Pfam" id="PF12146">
    <property type="entry name" value="Hydrolase_4"/>
    <property type="match status" value="1"/>
</dbReference>
<feature type="domain" description="Serine aminopeptidase S33" evidence="2">
    <location>
        <begin position="91"/>
        <end position="178"/>
    </location>
</feature>
<dbReference type="Gene3D" id="3.40.50.1820">
    <property type="entry name" value="alpha/beta hydrolase"/>
    <property type="match status" value="1"/>
</dbReference>
<dbReference type="InterPro" id="IPR022742">
    <property type="entry name" value="Hydrolase_4"/>
</dbReference>
<proteinExistence type="predicted"/>
<evidence type="ECO:0000313" key="3">
    <source>
        <dbReference type="EMBL" id="KAK3176392.1"/>
    </source>
</evidence>
<dbReference type="Proteomes" id="UP001276659">
    <property type="component" value="Unassembled WGS sequence"/>
</dbReference>
<dbReference type="SUPFAM" id="SSF53474">
    <property type="entry name" value="alpha/beta-Hydrolases"/>
    <property type="match status" value="1"/>
</dbReference>
<evidence type="ECO:0000256" key="1">
    <source>
        <dbReference type="SAM" id="MobiDB-lite"/>
    </source>
</evidence>
<organism evidence="3 4">
    <name type="scientific">Lepraria neglecta</name>
    <dbReference type="NCBI Taxonomy" id="209136"/>
    <lineage>
        <taxon>Eukaryota</taxon>
        <taxon>Fungi</taxon>
        <taxon>Dikarya</taxon>
        <taxon>Ascomycota</taxon>
        <taxon>Pezizomycotina</taxon>
        <taxon>Lecanoromycetes</taxon>
        <taxon>OSLEUM clade</taxon>
        <taxon>Lecanoromycetidae</taxon>
        <taxon>Lecanorales</taxon>
        <taxon>Lecanorineae</taxon>
        <taxon>Stereocaulaceae</taxon>
        <taxon>Lepraria</taxon>
    </lineage>
</organism>
<keyword evidence="4" id="KW-1185">Reference proteome</keyword>
<dbReference type="AlphaFoldDB" id="A0AAD9ZDB5"/>
<reference evidence="3" key="1">
    <citation type="submission" date="2022-11" db="EMBL/GenBank/DDBJ databases">
        <title>Chromosomal genome sequence assembly and mating type (MAT) locus characterization of the leprose asexual lichenized fungus Lepraria neglecta (Nyl.) Erichsen.</title>
        <authorList>
            <person name="Allen J.L."/>
            <person name="Pfeffer B."/>
        </authorList>
    </citation>
    <scope>NUCLEOTIDE SEQUENCE</scope>
    <source>
        <strain evidence="3">Allen 5258</strain>
    </source>
</reference>
<comment type="caution">
    <text evidence="3">The sequence shown here is derived from an EMBL/GenBank/DDBJ whole genome shotgun (WGS) entry which is preliminary data.</text>
</comment>
<evidence type="ECO:0000259" key="2">
    <source>
        <dbReference type="Pfam" id="PF12146"/>
    </source>
</evidence>
<accession>A0AAD9ZDB5</accession>
<sequence>MSTSHFSIKEHKLAGQYVREYPGALLDNQEDTLQLHMKQYTPLDKSNRRPGAVTIIGAHANGFPKELYEPLWDDLYEALKQQGQAIAGIWIADVAHEGMSGVLNENKLGNDPSWMDHPRDLLHMINHFRKDMPRPLVGIGHSMGGNHLVNLSNMHPRLFSSLVLIDPVIHTARQSYSTTDGDALSSSIAQNSTFRRDKWPSKADAMSSLKRNPFYQTWDPRVLDLWIRHGLRKLPTPLYPGDSSDDSDSEADDTPVTLTTTKHQEVFTFLRPKFGADGKLHVTRRTHPDLDFNIKEDFPFYRPEPARTFDNLQHLRPGALYVFGGESELSIPEWRKAKMERTGIGLGGSGGAQEGRVKEVVFETVGHLIPMIATKECAKAASEWLAEDLERYREEEAEWKSEWESKNRMQKTTVGKEWERNIGGNPRGKSTQKL</sequence>
<feature type="region of interest" description="Disordered" evidence="1">
    <location>
        <begin position="400"/>
        <end position="434"/>
    </location>
</feature>
<name>A0AAD9ZDB5_9LECA</name>
<dbReference type="EMBL" id="JASNWA010000004">
    <property type="protein sequence ID" value="KAK3176392.1"/>
    <property type="molecule type" value="Genomic_DNA"/>
</dbReference>